<keyword evidence="3" id="KW-1185">Reference proteome</keyword>
<dbReference type="SUPFAM" id="SSF56672">
    <property type="entry name" value="DNA/RNA polymerases"/>
    <property type="match status" value="1"/>
</dbReference>
<gene>
    <name evidence="2" type="ORF">PHPALM_15052</name>
</gene>
<protein>
    <recommendedName>
        <fullName evidence="4">Reverse transcriptase</fullName>
    </recommendedName>
</protein>
<name>A0A2P4XT42_9STRA</name>
<dbReference type="InterPro" id="IPR051320">
    <property type="entry name" value="Viral_Replic_Matur_Polypro"/>
</dbReference>
<dbReference type="OrthoDB" id="116530at2759"/>
<dbReference type="AlphaFoldDB" id="A0A2P4XT42"/>
<feature type="region of interest" description="Disordered" evidence="1">
    <location>
        <begin position="38"/>
        <end position="60"/>
    </location>
</feature>
<dbReference type="InterPro" id="IPR043128">
    <property type="entry name" value="Rev_trsase/Diguanyl_cyclase"/>
</dbReference>
<sequence>MQSFLGSLNYYSRFIEDFAVYTADLYELREADFHEVRRAKKTNSADQKAGNDPAKVSEDDRWSKAKIAFTKMKAKIVATLTLRHFDPSQTPVVILYANKCAISAALMQGYDGVY</sequence>
<dbReference type="PANTHER" id="PTHR33064:SF37">
    <property type="entry name" value="RIBONUCLEASE H"/>
    <property type="match status" value="1"/>
</dbReference>
<evidence type="ECO:0000313" key="2">
    <source>
        <dbReference type="EMBL" id="POM68745.1"/>
    </source>
</evidence>
<organism evidence="2 3">
    <name type="scientific">Phytophthora palmivora</name>
    <dbReference type="NCBI Taxonomy" id="4796"/>
    <lineage>
        <taxon>Eukaryota</taxon>
        <taxon>Sar</taxon>
        <taxon>Stramenopiles</taxon>
        <taxon>Oomycota</taxon>
        <taxon>Peronosporomycetes</taxon>
        <taxon>Peronosporales</taxon>
        <taxon>Peronosporaceae</taxon>
        <taxon>Phytophthora</taxon>
    </lineage>
</organism>
<comment type="caution">
    <text evidence="2">The sequence shown here is derived from an EMBL/GenBank/DDBJ whole genome shotgun (WGS) entry which is preliminary data.</text>
</comment>
<proteinExistence type="predicted"/>
<evidence type="ECO:0008006" key="4">
    <source>
        <dbReference type="Google" id="ProtNLM"/>
    </source>
</evidence>
<dbReference type="Gene3D" id="3.30.70.270">
    <property type="match status" value="1"/>
</dbReference>
<dbReference type="PANTHER" id="PTHR33064">
    <property type="entry name" value="POL PROTEIN"/>
    <property type="match status" value="1"/>
</dbReference>
<dbReference type="EMBL" id="NCKW01008063">
    <property type="protein sequence ID" value="POM68745.1"/>
    <property type="molecule type" value="Genomic_DNA"/>
</dbReference>
<dbReference type="Proteomes" id="UP000237271">
    <property type="component" value="Unassembled WGS sequence"/>
</dbReference>
<accession>A0A2P4XT42</accession>
<evidence type="ECO:0000256" key="1">
    <source>
        <dbReference type="SAM" id="MobiDB-lite"/>
    </source>
</evidence>
<dbReference type="InterPro" id="IPR043502">
    <property type="entry name" value="DNA/RNA_pol_sf"/>
</dbReference>
<reference evidence="2 3" key="1">
    <citation type="journal article" date="2017" name="Genome Biol. Evol.">
        <title>Phytophthora megakarya and P. palmivora, closely related causal agents of cacao black pod rot, underwent increases in genome sizes and gene numbers by different mechanisms.</title>
        <authorList>
            <person name="Ali S.S."/>
            <person name="Shao J."/>
            <person name="Lary D.J."/>
            <person name="Kronmiller B."/>
            <person name="Shen D."/>
            <person name="Strem M.D."/>
            <person name="Amoako-Attah I."/>
            <person name="Akrofi A.Y."/>
            <person name="Begoude B.A."/>
            <person name="Ten Hoopen G.M."/>
            <person name="Coulibaly K."/>
            <person name="Kebe B.I."/>
            <person name="Melnick R.L."/>
            <person name="Guiltinan M.J."/>
            <person name="Tyler B.M."/>
            <person name="Meinhardt L.W."/>
            <person name="Bailey B.A."/>
        </authorList>
    </citation>
    <scope>NUCLEOTIDE SEQUENCE [LARGE SCALE GENOMIC DNA]</scope>
    <source>
        <strain evidence="3">sbr112.9</strain>
    </source>
</reference>
<evidence type="ECO:0000313" key="3">
    <source>
        <dbReference type="Proteomes" id="UP000237271"/>
    </source>
</evidence>